<comment type="subcellular location">
    <subcellularLocation>
        <location evidence="1">Membrane</location>
    </subcellularLocation>
</comment>
<accession>A0A9C7PYF7</accession>
<keyword evidence="3 6" id="KW-0812">Transmembrane</keyword>
<evidence type="ECO:0000259" key="7">
    <source>
        <dbReference type="Pfam" id="PF04884"/>
    </source>
</evidence>
<feature type="transmembrane region" description="Helical" evidence="6">
    <location>
        <begin position="230"/>
        <end position="249"/>
    </location>
</feature>
<name>A0A9C7PYF7_9RHOD</name>
<dbReference type="OrthoDB" id="364779at2759"/>
<dbReference type="Pfam" id="PF04884">
    <property type="entry name" value="UVB_sens_prot"/>
    <property type="match status" value="1"/>
</dbReference>
<gene>
    <name evidence="8" type="ORF">GpartN1_g3973.t1</name>
</gene>
<proteinExistence type="inferred from homology"/>
<comment type="caution">
    <text evidence="8">The sequence shown here is derived from an EMBL/GenBank/DDBJ whole genome shotgun (WGS) entry which is preliminary data.</text>
</comment>
<comment type="similarity">
    <text evidence="2">Belongs to the RUS1 family.</text>
</comment>
<feature type="transmembrane region" description="Helical" evidence="6">
    <location>
        <begin position="255"/>
        <end position="275"/>
    </location>
</feature>
<evidence type="ECO:0000313" key="9">
    <source>
        <dbReference type="Proteomes" id="UP001061958"/>
    </source>
</evidence>
<protein>
    <recommendedName>
        <fullName evidence="7">Protein root UVB sensitive/RUS domain-containing protein</fullName>
    </recommendedName>
</protein>
<evidence type="ECO:0000256" key="3">
    <source>
        <dbReference type="ARBA" id="ARBA00022692"/>
    </source>
</evidence>
<dbReference type="PANTHER" id="PTHR12770:SF31">
    <property type="entry name" value="RUS FAMILY MEMBER 1"/>
    <property type="match status" value="1"/>
</dbReference>
<feature type="domain" description="Protein root UVB sensitive/RUS" evidence="7">
    <location>
        <begin position="61"/>
        <end position="298"/>
    </location>
</feature>
<reference evidence="8" key="2">
    <citation type="submission" date="2022-01" db="EMBL/GenBank/DDBJ databases">
        <authorList>
            <person name="Hirooka S."/>
            <person name="Miyagishima S.Y."/>
        </authorList>
    </citation>
    <scope>NUCLEOTIDE SEQUENCE</scope>
    <source>
        <strain evidence="8">NBRC 102759</strain>
    </source>
</reference>
<evidence type="ECO:0000313" key="8">
    <source>
        <dbReference type="EMBL" id="GJQ12182.1"/>
    </source>
</evidence>
<reference evidence="8" key="1">
    <citation type="journal article" date="2022" name="Proc. Natl. Acad. Sci. U.S.A.">
        <title>Life cycle and functional genomics of the unicellular red alga Galdieria for elucidating algal and plant evolution and industrial use.</title>
        <authorList>
            <person name="Hirooka S."/>
            <person name="Itabashi T."/>
            <person name="Ichinose T.M."/>
            <person name="Onuma R."/>
            <person name="Fujiwara T."/>
            <person name="Yamashita S."/>
            <person name="Jong L.W."/>
            <person name="Tomita R."/>
            <person name="Iwane A.H."/>
            <person name="Miyagishima S.Y."/>
        </authorList>
    </citation>
    <scope>NUCLEOTIDE SEQUENCE</scope>
    <source>
        <strain evidence="8">NBRC 102759</strain>
    </source>
</reference>
<organism evidence="8 9">
    <name type="scientific">Galdieria partita</name>
    <dbReference type="NCBI Taxonomy" id="83374"/>
    <lineage>
        <taxon>Eukaryota</taxon>
        <taxon>Rhodophyta</taxon>
        <taxon>Bangiophyceae</taxon>
        <taxon>Galdieriales</taxon>
        <taxon>Galdieriaceae</taxon>
        <taxon>Galdieria</taxon>
    </lineage>
</organism>
<evidence type="ECO:0000256" key="1">
    <source>
        <dbReference type="ARBA" id="ARBA00004370"/>
    </source>
</evidence>
<keyword evidence="5 6" id="KW-0472">Membrane</keyword>
<evidence type="ECO:0000256" key="6">
    <source>
        <dbReference type="SAM" id="Phobius"/>
    </source>
</evidence>
<sequence length="443" mass="50529">MTRNSTLIEYNIRDSTGTKRKVKLYTKDRKDSFFSYSLLQVIVKLSLFLKRNFQSIRVSVLGNVLRRLFLPSGYPDSVTEDYANFERWDALQGLCSYLRQVMVTRSTLSGLGVGNNFAHPTAAALMLLWREGFGVVGGLLFTWGKSSRFDKDSKSWRLFADVINNVALTMEWTAPLFPTSVFFALHSSANIFHSLCGIAGGATSTAFQAHFAKRNNIADICSKHGNIGRAVSLVGLLLSTLCFWSSSWLENSLPFSFGVFCFLTVFHIYFNVLALRSLHLACLNKERGYIIAEHYIRHKQLLDVASVSTKERFWRPLLNSRMRVGCSLLDAPVLVQEALINREYETGISGEFLIQKLFKGRISIVEHRRKRQYKMYIHEQAIAKEIWIGFVVMTAMSKGQRNYILDQLYSITLQLTELGWQIDDELDLGDEGWRICDSKVKDL</sequence>
<dbReference type="EMBL" id="BQMJ01000031">
    <property type="protein sequence ID" value="GJQ12182.1"/>
    <property type="molecule type" value="Genomic_DNA"/>
</dbReference>
<dbReference type="InterPro" id="IPR054549">
    <property type="entry name" value="UVB_sens_RUS_dom"/>
</dbReference>
<dbReference type="AlphaFoldDB" id="A0A9C7PYF7"/>
<dbReference type="GO" id="GO:0016020">
    <property type="term" value="C:membrane"/>
    <property type="evidence" value="ECO:0007669"/>
    <property type="project" value="UniProtKB-SubCell"/>
</dbReference>
<keyword evidence="9" id="KW-1185">Reference proteome</keyword>
<dbReference type="PANTHER" id="PTHR12770">
    <property type="entry name" value="RUS1 FAMILY PROTEIN C16ORF58"/>
    <property type="match status" value="1"/>
</dbReference>
<dbReference type="InterPro" id="IPR006968">
    <property type="entry name" value="RUS_fam"/>
</dbReference>
<dbReference type="Proteomes" id="UP001061958">
    <property type="component" value="Unassembled WGS sequence"/>
</dbReference>
<evidence type="ECO:0000256" key="5">
    <source>
        <dbReference type="ARBA" id="ARBA00023136"/>
    </source>
</evidence>
<keyword evidence="4 6" id="KW-1133">Transmembrane helix</keyword>
<evidence type="ECO:0000256" key="2">
    <source>
        <dbReference type="ARBA" id="ARBA00007558"/>
    </source>
</evidence>
<evidence type="ECO:0000256" key="4">
    <source>
        <dbReference type="ARBA" id="ARBA00022989"/>
    </source>
</evidence>